<accession>A0A0C9MG65</accession>
<keyword evidence="2 4" id="KW-0547">Nucleotide-binding</keyword>
<dbReference type="InterPro" id="IPR000719">
    <property type="entry name" value="Prot_kinase_dom"/>
</dbReference>
<dbReference type="GO" id="GO:0004674">
    <property type="term" value="F:protein serine/threonine kinase activity"/>
    <property type="evidence" value="ECO:0007669"/>
    <property type="project" value="UniProtKB-EC"/>
</dbReference>
<dbReference type="InterPro" id="IPR008271">
    <property type="entry name" value="Ser/Thr_kinase_AS"/>
</dbReference>
<evidence type="ECO:0000313" key="8">
    <source>
        <dbReference type="Proteomes" id="UP000053815"/>
    </source>
</evidence>
<gene>
    <name evidence="7" type="ORF">MAM1_0003d00391</name>
</gene>
<evidence type="ECO:0000259" key="6">
    <source>
        <dbReference type="PROSITE" id="PS50011"/>
    </source>
</evidence>
<evidence type="ECO:0000256" key="1">
    <source>
        <dbReference type="ARBA" id="ARBA00012513"/>
    </source>
</evidence>
<reference evidence="7" key="1">
    <citation type="submission" date="2014-09" db="EMBL/GenBank/DDBJ databases">
        <title>Draft genome sequence of an oleaginous Mucoromycotina fungus Mucor ambiguus NBRC6742.</title>
        <authorList>
            <person name="Takeda I."/>
            <person name="Yamane N."/>
            <person name="Morita T."/>
            <person name="Tamano K."/>
            <person name="Machida M."/>
            <person name="Baker S."/>
            <person name="Koike H."/>
        </authorList>
    </citation>
    <scope>NUCLEOTIDE SEQUENCE</scope>
    <source>
        <strain evidence="7">NBRC 6742</strain>
    </source>
</reference>
<sequence length="585" mass="66147">MDQQRTSPLSPPVTVARTSSLNHIFSSTKRRVRSRTITETNINAVNATPSSSSNANATITLKKPLSRQRSISELVSRVKLSLRSNSTGSNSSSPMSRKHHQQQHPMIASYSSKADDYDVLRSIGAGATASVYSAVYKPNQSVIAIKTVNLEEIGLDDSRLDALRKEIQIMTLCRHPHLLEVYQSFVHSSQLYIVTPIMSAGSCHDLLSRCHKLGFEESIVACIIKQVSQGLEYLHDNELVHRDIKSANMLLDFDTGIVKLADFGVSNHLLTNLADVPKNTNYFRKNAAKSDTESTMESMTESFISLMAADNFPHHKMSTLLQPPTVPKKARRSFVGTPCWMAPEILLNQDYDTKVDLWSLGITSIELACGKPPFAEYDPMTIFSMIIDDPAPTLYTNHIRYVPSNSIQDFIEKCLDKNPATRLSVTDALSHPFLKKAAGPHLLQKYLARRPELNKKAYLMSRSATKKYPQLTDEDEEYDNDSWDELDFIETTWNFNEEDIPDESSSNHAATDTTTTIKPPPVHTKYLNRRRRSSSNFTSPITPNDNDQPIDEFLNTKVPIDYYLKKKRNPEHTEQEFLITKEYYY</sequence>
<dbReference type="Gene3D" id="3.30.200.20">
    <property type="entry name" value="Phosphorylase Kinase, domain 1"/>
    <property type="match status" value="1"/>
</dbReference>
<dbReference type="InterPro" id="IPR011009">
    <property type="entry name" value="Kinase-like_dom_sf"/>
</dbReference>
<dbReference type="AlphaFoldDB" id="A0A0C9MG65"/>
<dbReference type="PROSITE" id="PS00108">
    <property type="entry name" value="PROTEIN_KINASE_ST"/>
    <property type="match status" value="1"/>
</dbReference>
<dbReference type="PANTHER" id="PTHR48012">
    <property type="entry name" value="STERILE20-LIKE KINASE, ISOFORM B-RELATED"/>
    <property type="match status" value="1"/>
</dbReference>
<dbReference type="Proteomes" id="UP000053815">
    <property type="component" value="Unassembled WGS sequence"/>
</dbReference>
<dbReference type="SMART" id="SM00220">
    <property type="entry name" value="S_TKc"/>
    <property type="match status" value="1"/>
</dbReference>
<evidence type="ECO:0000256" key="3">
    <source>
        <dbReference type="ARBA" id="ARBA00022840"/>
    </source>
</evidence>
<feature type="region of interest" description="Disordered" evidence="5">
    <location>
        <begin position="500"/>
        <end position="552"/>
    </location>
</feature>
<keyword evidence="8" id="KW-1185">Reference proteome</keyword>
<dbReference type="Gene3D" id="1.10.510.10">
    <property type="entry name" value="Transferase(Phosphotransferase) domain 1"/>
    <property type="match status" value="1"/>
</dbReference>
<dbReference type="InterPro" id="IPR050629">
    <property type="entry name" value="STE20/SPS1-PAK"/>
</dbReference>
<evidence type="ECO:0000256" key="5">
    <source>
        <dbReference type="SAM" id="MobiDB-lite"/>
    </source>
</evidence>
<feature type="domain" description="Protein kinase" evidence="6">
    <location>
        <begin position="117"/>
        <end position="434"/>
    </location>
</feature>
<dbReference type="SUPFAM" id="SSF56112">
    <property type="entry name" value="Protein kinase-like (PK-like)"/>
    <property type="match status" value="1"/>
</dbReference>
<protein>
    <recommendedName>
        <fullName evidence="1">non-specific serine/threonine protein kinase</fullName>
        <ecNumber evidence="1">2.7.11.1</ecNumber>
    </recommendedName>
</protein>
<evidence type="ECO:0000256" key="2">
    <source>
        <dbReference type="ARBA" id="ARBA00022741"/>
    </source>
</evidence>
<dbReference type="PROSITE" id="PS50011">
    <property type="entry name" value="PROTEIN_KINASE_DOM"/>
    <property type="match status" value="1"/>
</dbReference>
<dbReference type="OrthoDB" id="248923at2759"/>
<dbReference type="PANTHER" id="PTHR48012:SF16">
    <property type="entry name" value="NON-SPECIFIC SERINE_THREONINE PROTEIN KINASE"/>
    <property type="match status" value="1"/>
</dbReference>
<dbReference type="STRING" id="91626.A0A0C9MG65"/>
<evidence type="ECO:0000313" key="7">
    <source>
        <dbReference type="EMBL" id="GAN00963.1"/>
    </source>
</evidence>
<dbReference type="Pfam" id="PF00069">
    <property type="entry name" value="Pkinase"/>
    <property type="match status" value="2"/>
</dbReference>
<keyword evidence="7" id="KW-0418">Kinase</keyword>
<proteinExistence type="predicted"/>
<feature type="compositionally biased region" description="Low complexity" evidence="5">
    <location>
        <begin position="82"/>
        <end position="95"/>
    </location>
</feature>
<evidence type="ECO:0000256" key="4">
    <source>
        <dbReference type="PROSITE-ProRule" id="PRU10141"/>
    </source>
</evidence>
<keyword evidence="3 4" id="KW-0067">ATP-binding</keyword>
<dbReference type="GO" id="GO:0005524">
    <property type="term" value="F:ATP binding"/>
    <property type="evidence" value="ECO:0007669"/>
    <property type="project" value="UniProtKB-UniRule"/>
</dbReference>
<keyword evidence="7" id="KW-0808">Transferase</keyword>
<feature type="region of interest" description="Disordered" evidence="5">
    <location>
        <begin position="82"/>
        <end position="105"/>
    </location>
</feature>
<dbReference type="InterPro" id="IPR017441">
    <property type="entry name" value="Protein_kinase_ATP_BS"/>
</dbReference>
<dbReference type="PROSITE" id="PS00107">
    <property type="entry name" value="PROTEIN_KINASE_ATP"/>
    <property type="match status" value="1"/>
</dbReference>
<name>A0A0C9MG65_9FUNG</name>
<organism evidence="7">
    <name type="scientific">Mucor ambiguus</name>
    <dbReference type="NCBI Taxonomy" id="91626"/>
    <lineage>
        <taxon>Eukaryota</taxon>
        <taxon>Fungi</taxon>
        <taxon>Fungi incertae sedis</taxon>
        <taxon>Mucoromycota</taxon>
        <taxon>Mucoromycotina</taxon>
        <taxon>Mucoromycetes</taxon>
        <taxon>Mucorales</taxon>
        <taxon>Mucorineae</taxon>
        <taxon>Mucoraceae</taxon>
        <taxon>Mucor</taxon>
    </lineage>
</organism>
<feature type="binding site" evidence="4">
    <location>
        <position position="146"/>
    </location>
    <ligand>
        <name>ATP</name>
        <dbReference type="ChEBI" id="CHEBI:30616"/>
    </ligand>
</feature>
<feature type="compositionally biased region" description="Polar residues" evidence="5">
    <location>
        <begin position="536"/>
        <end position="547"/>
    </location>
</feature>
<dbReference type="GO" id="GO:0005737">
    <property type="term" value="C:cytoplasm"/>
    <property type="evidence" value="ECO:0007669"/>
    <property type="project" value="TreeGrafter"/>
</dbReference>
<feature type="compositionally biased region" description="Polar residues" evidence="5">
    <location>
        <begin position="503"/>
        <end position="517"/>
    </location>
</feature>
<dbReference type="EC" id="2.7.11.1" evidence="1"/>
<dbReference type="EMBL" id="DF836292">
    <property type="protein sequence ID" value="GAN00963.1"/>
    <property type="molecule type" value="Genomic_DNA"/>
</dbReference>